<dbReference type="Pfam" id="PF00440">
    <property type="entry name" value="TetR_N"/>
    <property type="match status" value="1"/>
</dbReference>
<evidence type="ECO:0000256" key="3">
    <source>
        <dbReference type="ARBA" id="ARBA00023163"/>
    </source>
</evidence>
<evidence type="ECO:0000256" key="4">
    <source>
        <dbReference type="PROSITE-ProRule" id="PRU00335"/>
    </source>
</evidence>
<dbReference type="RefSeq" id="WP_330153903.1">
    <property type="nucleotide sequence ID" value="NZ_JAUZMZ010000155.1"/>
</dbReference>
<gene>
    <name evidence="6" type="ORF">Q8814_20850</name>
</gene>
<feature type="DNA-binding region" description="H-T-H motif" evidence="4">
    <location>
        <begin position="24"/>
        <end position="43"/>
    </location>
</feature>
<evidence type="ECO:0000256" key="2">
    <source>
        <dbReference type="ARBA" id="ARBA00023125"/>
    </source>
</evidence>
<evidence type="ECO:0000313" key="6">
    <source>
        <dbReference type="EMBL" id="MEE2034535.1"/>
    </source>
</evidence>
<feature type="domain" description="HTH tetR-type" evidence="5">
    <location>
        <begin position="1"/>
        <end position="61"/>
    </location>
</feature>
<dbReference type="PANTHER" id="PTHR30055:SF234">
    <property type="entry name" value="HTH-TYPE TRANSCRIPTIONAL REGULATOR BETI"/>
    <property type="match status" value="1"/>
</dbReference>
<name>A0ABU7JWY3_9NOCA</name>
<comment type="caution">
    <text evidence="6">The sequence shown here is derived from an EMBL/GenBank/DDBJ whole genome shotgun (WGS) entry which is preliminary data.</text>
</comment>
<evidence type="ECO:0000256" key="1">
    <source>
        <dbReference type="ARBA" id="ARBA00023015"/>
    </source>
</evidence>
<keyword evidence="2 4" id="KW-0238">DNA-binding</keyword>
<reference evidence="6 7" key="1">
    <citation type="submission" date="2023-08" db="EMBL/GenBank/DDBJ databases">
        <authorList>
            <person name="Girao M."/>
            <person name="Carvalho M.F."/>
        </authorList>
    </citation>
    <scope>NUCLEOTIDE SEQUENCE [LARGE SCALE GENOMIC DNA]</scope>
    <source>
        <strain evidence="6 7">CC-R104</strain>
    </source>
</reference>
<evidence type="ECO:0000313" key="7">
    <source>
        <dbReference type="Proteomes" id="UP001331936"/>
    </source>
</evidence>
<organism evidence="6 7">
    <name type="scientific">Rhodococcus chondri</name>
    <dbReference type="NCBI Taxonomy" id="3065941"/>
    <lineage>
        <taxon>Bacteria</taxon>
        <taxon>Bacillati</taxon>
        <taxon>Actinomycetota</taxon>
        <taxon>Actinomycetes</taxon>
        <taxon>Mycobacteriales</taxon>
        <taxon>Nocardiaceae</taxon>
        <taxon>Rhodococcus</taxon>
    </lineage>
</organism>
<proteinExistence type="predicted"/>
<dbReference type="InterPro" id="IPR050109">
    <property type="entry name" value="HTH-type_TetR-like_transc_reg"/>
</dbReference>
<dbReference type="PANTHER" id="PTHR30055">
    <property type="entry name" value="HTH-TYPE TRANSCRIPTIONAL REGULATOR RUTR"/>
    <property type="match status" value="1"/>
</dbReference>
<sequence length="183" mass="19781">MRSHGKILNATLGLIADAGFEGVSIAAVAHRAGVSRQTVYSIFGSREELVSQAMAGLAEEVLGNIRSRLNSVETAVEYVVEFIVAGRAVVRADPILTGLLHARTGNPLFDAGMMGRAKVVARQLLARVVDLDARLEPDLDDIAGIVIRLGLSVIVFDDDEVRDDDDLRRFLTRWLQPALACTS</sequence>
<dbReference type="SUPFAM" id="SSF46689">
    <property type="entry name" value="Homeodomain-like"/>
    <property type="match status" value="1"/>
</dbReference>
<protein>
    <submittedName>
        <fullName evidence="6">TetR/AcrR family transcriptional regulator</fullName>
    </submittedName>
</protein>
<dbReference type="InterPro" id="IPR001647">
    <property type="entry name" value="HTH_TetR"/>
</dbReference>
<keyword evidence="1" id="KW-0805">Transcription regulation</keyword>
<keyword evidence="7" id="KW-1185">Reference proteome</keyword>
<evidence type="ECO:0000259" key="5">
    <source>
        <dbReference type="PROSITE" id="PS50977"/>
    </source>
</evidence>
<dbReference type="PROSITE" id="PS50977">
    <property type="entry name" value="HTH_TETR_2"/>
    <property type="match status" value="1"/>
</dbReference>
<dbReference type="EMBL" id="JAUZMZ010000155">
    <property type="protein sequence ID" value="MEE2034535.1"/>
    <property type="molecule type" value="Genomic_DNA"/>
</dbReference>
<dbReference type="Gene3D" id="1.10.357.10">
    <property type="entry name" value="Tetracycline Repressor, domain 2"/>
    <property type="match status" value="1"/>
</dbReference>
<dbReference type="InterPro" id="IPR009057">
    <property type="entry name" value="Homeodomain-like_sf"/>
</dbReference>
<dbReference type="PRINTS" id="PR00455">
    <property type="entry name" value="HTHTETR"/>
</dbReference>
<dbReference type="Proteomes" id="UP001331936">
    <property type="component" value="Unassembled WGS sequence"/>
</dbReference>
<keyword evidence="3" id="KW-0804">Transcription</keyword>
<accession>A0ABU7JWY3</accession>